<reference evidence="1" key="2">
    <citation type="submission" date="2023-07" db="EMBL/GenBank/DDBJ databases">
        <title>Evaluation of the beneficial properties of pineapple isolates.</title>
        <authorList>
            <person name="Adefiranye O."/>
        </authorList>
    </citation>
    <scope>NUCLEOTIDE SEQUENCE</scope>
    <source>
        <strain evidence="1">PAPLE_T1</strain>
    </source>
</reference>
<dbReference type="RefSeq" id="WP_059106902.1">
    <property type="nucleotide sequence ID" value="NZ_AP024589.1"/>
</dbReference>
<dbReference type="Pfam" id="PF06133">
    <property type="entry name" value="Com_YlbF"/>
    <property type="match status" value="1"/>
</dbReference>
<dbReference type="EMBL" id="JAUHQC010000006">
    <property type="protein sequence ID" value="MDN4532448.1"/>
    <property type="molecule type" value="Genomic_DNA"/>
</dbReference>
<dbReference type="GeneID" id="64982377"/>
<evidence type="ECO:0000313" key="3">
    <source>
        <dbReference type="Proteomes" id="UP000242470"/>
    </source>
</evidence>
<dbReference type="PANTHER" id="PTHR38448">
    <property type="entry name" value="REGULATORY PROTEIN YLBF-RELATED"/>
    <property type="match status" value="1"/>
</dbReference>
<dbReference type="Proteomes" id="UP001171687">
    <property type="component" value="Unassembled WGS sequence"/>
</dbReference>
<dbReference type="EMBL" id="PPQW01000002">
    <property type="protein sequence ID" value="PNZ69577.1"/>
    <property type="molecule type" value="Genomic_DNA"/>
</dbReference>
<reference evidence="2 3" key="1">
    <citation type="submission" date="2017-08" db="EMBL/GenBank/DDBJ databases">
        <title>Draft genome sequences of 64 type strains of genus Staph aureus.</title>
        <authorList>
            <person name="Cole K."/>
            <person name="Golubchik T."/>
            <person name="Russell J."/>
            <person name="Foster D."/>
            <person name="Llewelyn M."/>
            <person name="Wilson D."/>
            <person name="Crook D."/>
            <person name="Paul J."/>
        </authorList>
    </citation>
    <scope>NUCLEOTIDE SEQUENCE [LARGE SCALE GENOMIC DNA]</scope>
    <source>
        <strain evidence="2 3">NCTC 12101</strain>
    </source>
</reference>
<dbReference type="InterPro" id="IPR052767">
    <property type="entry name" value="Bact_com_dev_regulator"/>
</dbReference>
<sequence length="123" mass="14357">MYNKEDILAEADQLSEKIKALPEISDYRSIEEQIHANQSIDQNMKQLKRSQKQSVNLQNYGKTEALKQSEARIQHLEDEINRIPIVEEFREAQAEANNILQMMISTMADRLNQQDEDAEEDHN</sequence>
<proteinExistence type="predicted"/>
<gene>
    <name evidence="2" type="ORF">CD158_00315</name>
    <name evidence="1" type="ORF">QYH67_02445</name>
</gene>
<dbReference type="AlphaFoldDB" id="A0AAP8PQX3"/>
<dbReference type="PANTHER" id="PTHR38448:SF1">
    <property type="entry name" value="YLBF FAMILY REGULATOR"/>
    <property type="match status" value="1"/>
</dbReference>
<evidence type="ECO:0000313" key="2">
    <source>
        <dbReference type="EMBL" id="PNZ69577.1"/>
    </source>
</evidence>
<organism evidence="2 3">
    <name type="scientific">Staphylococcus auricularis</name>
    <dbReference type="NCBI Taxonomy" id="29379"/>
    <lineage>
        <taxon>Bacteria</taxon>
        <taxon>Bacillati</taxon>
        <taxon>Bacillota</taxon>
        <taxon>Bacilli</taxon>
        <taxon>Bacillales</taxon>
        <taxon>Staphylococcaceae</taxon>
        <taxon>Staphylococcus</taxon>
    </lineage>
</organism>
<dbReference type="SUPFAM" id="SSF158622">
    <property type="entry name" value="YheA/YmcA-like"/>
    <property type="match status" value="1"/>
</dbReference>
<dbReference type="InterPro" id="IPR010368">
    <property type="entry name" value="Com_YlbF"/>
</dbReference>
<dbReference type="Proteomes" id="UP000242470">
    <property type="component" value="Unassembled WGS sequence"/>
</dbReference>
<name>A0AAP8PQX3_9STAP</name>
<comment type="caution">
    <text evidence="2">The sequence shown here is derived from an EMBL/GenBank/DDBJ whole genome shotgun (WGS) entry which is preliminary data.</text>
</comment>
<evidence type="ECO:0000313" key="1">
    <source>
        <dbReference type="EMBL" id="MDN4532448.1"/>
    </source>
</evidence>
<dbReference type="InterPro" id="IPR023378">
    <property type="entry name" value="YheA/YmcA-like_dom_sf"/>
</dbReference>
<dbReference type="PIRSF" id="PIRSF021287">
    <property type="entry name" value="Biofilm_formation_YmcA"/>
    <property type="match status" value="1"/>
</dbReference>
<protein>
    <submittedName>
        <fullName evidence="1">YlbF family regulator</fullName>
    </submittedName>
</protein>
<dbReference type="InterPro" id="IPR016783">
    <property type="entry name" value="Biofilm_formation_YmcA"/>
</dbReference>
<accession>A0AAP8PQX3</accession>
<dbReference type="Gene3D" id="1.20.1500.10">
    <property type="entry name" value="YheA/YmcA-like"/>
    <property type="match status" value="1"/>
</dbReference>